<dbReference type="AlphaFoldDB" id="A0A1S8WGM7"/>
<keyword evidence="2" id="KW-0539">Nucleus</keyword>
<dbReference type="PANTHER" id="PTHR28605:SF1">
    <property type="entry name" value="CHROMOSOME TRANSMISSION FIDELITY FACTOR 8"/>
    <property type="match status" value="1"/>
</dbReference>
<dbReference type="Proteomes" id="UP000243686">
    <property type="component" value="Unassembled WGS sequence"/>
</dbReference>
<reference evidence="3 4" key="1">
    <citation type="submission" date="2015-03" db="EMBL/GenBank/DDBJ databases">
        <title>Draft genome of the nematode, Opisthorchis viverrini.</title>
        <authorList>
            <person name="Mitreva M."/>
        </authorList>
    </citation>
    <scope>NUCLEOTIDE SEQUENCE [LARGE SCALE GENOMIC DNA]</scope>
    <source>
        <strain evidence="3">Khon Kaen</strain>
    </source>
</reference>
<dbReference type="GO" id="GO:0005634">
    <property type="term" value="C:nucleus"/>
    <property type="evidence" value="ECO:0007669"/>
    <property type="project" value="UniProtKB-SubCell"/>
</dbReference>
<proteinExistence type="predicted"/>
<organism evidence="3 4">
    <name type="scientific">Opisthorchis viverrini</name>
    <name type="common">Southeast Asian liver fluke</name>
    <dbReference type="NCBI Taxonomy" id="6198"/>
    <lineage>
        <taxon>Eukaryota</taxon>
        <taxon>Metazoa</taxon>
        <taxon>Spiralia</taxon>
        <taxon>Lophotrochozoa</taxon>
        <taxon>Platyhelminthes</taxon>
        <taxon>Trematoda</taxon>
        <taxon>Digenea</taxon>
        <taxon>Opisthorchiida</taxon>
        <taxon>Opisthorchiata</taxon>
        <taxon>Opisthorchiidae</taxon>
        <taxon>Opisthorchis</taxon>
    </lineage>
</organism>
<name>A0A1S8WGM7_OPIVI</name>
<evidence type="ECO:0000313" key="4">
    <source>
        <dbReference type="Proteomes" id="UP000243686"/>
    </source>
</evidence>
<evidence type="ECO:0000256" key="1">
    <source>
        <dbReference type="ARBA" id="ARBA00004123"/>
    </source>
</evidence>
<dbReference type="PANTHER" id="PTHR28605">
    <property type="entry name" value="CTF8, CHROMOSOME TRANSMISSION FIDELITY FACTOR 8 HOMOLOG (S. CEREVISIAE)"/>
    <property type="match status" value="1"/>
</dbReference>
<sequence>MPGCRVNCLSMHLRNVPFIPGFNYLVSAMIIHMKSPSTNAEEWLLIELQGEVISRHAESLAGKLVGELHFSSQGEPIFIIGHHVLFGKLLTMEKPFVVTKKQQMGDSVEHHVVAIIHRKLLFKTRPKATIVSLGKKQ</sequence>
<evidence type="ECO:0000256" key="2">
    <source>
        <dbReference type="ARBA" id="ARBA00023242"/>
    </source>
</evidence>
<evidence type="ECO:0000313" key="3">
    <source>
        <dbReference type="EMBL" id="OON13599.1"/>
    </source>
</evidence>
<dbReference type="EMBL" id="KV907275">
    <property type="protein sequence ID" value="OON13599.1"/>
    <property type="molecule type" value="Genomic_DNA"/>
</dbReference>
<keyword evidence="4" id="KW-1185">Reference proteome</keyword>
<comment type="subcellular location">
    <subcellularLocation>
        <location evidence="1">Nucleus</location>
    </subcellularLocation>
</comment>
<gene>
    <name evidence="3" type="ORF">X801_10627</name>
</gene>
<protein>
    <submittedName>
        <fullName evidence="3">Ctf8</fullName>
    </submittedName>
</protein>
<accession>A0A1S8WGM7</accession>